<proteinExistence type="predicted"/>
<evidence type="ECO:0000313" key="1">
    <source>
        <dbReference type="EMBL" id="CAK0895955.1"/>
    </source>
</evidence>
<feature type="non-terminal residue" evidence="1">
    <location>
        <position position="1"/>
    </location>
</feature>
<gene>
    <name evidence="1" type="ORF">PCOR1329_LOCUS74553</name>
</gene>
<keyword evidence="2" id="KW-1185">Reference proteome</keyword>
<name>A0ABN9XCN8_9DINO</name>
<evidence type="ECO:0000313" key="2">
    <source>
        <dbReference type="Proteomes" id="UP001189429"/>
    </source>
</evidence>
<accession>A0ABN9XCN8</accession>
<dbReference type="Proteomes" id="UP001189429">
    <property type="component" value="Unassembled WGS sequence"/>
</dbReference>
<organism evidence="1 2">
    <name type="scientific">Prorocentrum cordatum</name>
    <dbReference type="NCBI Taxonomy" id="2364126"/>
    <lineage>
        <taxon>Eukaryota</taxon>
        <taxon>Sar</taxon>
        <taxon>Alveolata</taxon>
        <taxon>Dinophyceae</taxon>
        <taxon>Prorocentrales</taxon>
        <taxon>Prorocentraceae</taxon>
        <taxon>Prorocentrum</taxon>
    </lineage>
</organism>
<feature type="non-terminal residue" evidence="1">
    <location>
        <position position="117"/>
    </location>
</feature>
<sequence>GALQSLGDDALARGRAAAELHAAQVRGVASALSSTTGALVREDLHPSLATETGRFLLTVCGFEAAPPEYQALHDVPVYRLPPSDVTCKMLVPVVTAHLAQYDPEEAPLPPTAGCEQA</sequence>
<dbReference type="EMBL" id="CAUYUJ010020116">
    <property type="protein sequence ID" value="CAK0895955.1"/>
    <property type="molecule type" value="Genomic_DNA"/>
</dbReference>
<protein>
    <submittedName>
        <fullName evidence="1">Uncharacterized protein</fullName>
    </submittedName>
</protein>
<comment type="caution">
    <text evidence="1">The sequence shown here is derived from an EMBL/GenBank/DDBJ whole genome shotgun (WGS) entry which is preliminary data.</text>
</comment>
<reference evidence="1" key="1">
    <citation type="submission" date="2023-10" db="EMBL/GenBank/DDBJ databases">
        <authorList>
            <person name="Chen Y."/>
            <person name="Shah S."/>
            <person name="Dougan E. K."/>
            <person name="Thang M."/>
            <person name="Chan C."/>
        </authorList>
    </citation>
    <scope>NUCLEOTIDE SEQUENCE [LARGE SCALE GENOMIC DNA]</scope>
</reference>